<dbReference type="SUPFAM" id="SSF46689">
    <property type="entry name" value="Homeodomain-like"/>
    <property type="match status" value="1"/>
</dbReference>
<dbReference type="InterPro" id="IPR001005">
    <property type="entry name" value="SANT/Myb"/>
</dbReference>
<dbReference type="CDD" id="cd00167">
    <property type="entry name" value="SANT"/>
    <property type="match status" value="1"/>
</dbReference>
<dbReference type="EMBL" id="AMZH03003888">
    <property type="protein sequence ID" value="RRT70840.1"/>
    <property type="molecule type" value="Genomic_DNA"/>
</dbReference>
<accession>A0A427A3K9</accession>
<dbReference type="Pfam" id="PF00249">
    <property type="entry name" value="Myb_DNA-binding"/>
    <property type="match status" value="1"/>
</dbReference>
<dbReference type="InterPro" id="IPR017930">
    <property type="entry name" value="Myb_dom"/>
</dbReference>
<gene>
    <name evidence="5" type="ORF">B296_00030101</name>
</gene>
<keyword evidence="3" id="KW-1133">Transmembrane helix</keyword>
<feature type="non-terminal residue" evidence="5">
    <location>
        <position position="1"/>
    </location>
</feature>
<feature type="compositionally biased region" description="Polar residues" evidence="2">
    <location>
        <begin position="375"/>
        <end position="391"/>
    </location>
</feature>
<dbReference type="PROSITE" id="PS51294">
    <property type="entry name" value="HTH_MYB"/>
    <property type="match status" value="1"/>
</dbReference>
<proteinExistence type="predicted"/>
<evidence type="ECO:0000256" key="1">
    <source>
        <dbReference type="ARBA" id="ARBA00023125"/>
    </source>
</evidence>
<evidence type="ECO:0000313" key="5">
    <source>
        <dbReference type="EMBL" id="RRT70840.1"/>
    </source>
</evidence>
<feature type="region of interest" description="Disordered" evidence="2">
    <location>
        <begin position="506"/>
        <end position="525"/>
    </location>
</feature>
<evidence type="ECO:0000259" key="4">
    <source>
        <dbReference type="PROSITE" id="PS51294"/>
    </source>
</evidence>
<dbReference type="AlphaFoldDB" id="A0A427A3K9"/>
<keyword evidence="1" id="KW-0238">DNA-binding</keyword>
<name>A0A427A3K9_ENSVE</name>
<feature type="region of interest" description="Disordered" evidence="2">
    <location>
        <begin position="266"/>
        <end position="294"/>
    </location>
</feature>
<evidence type="ECO:0000256" key="2">
    <source>
        <dbReference type="SAM" id="MobiDB-lite"/>
    </source>
</evidence>
<organism evidence="5 6">
    <name type="scientific">Ensete ventricosum</name>
    <name type="common">Abyssinian banana</name>
    <name type="synonym">Musa ensete</name>
    <dbReference type="NCBI Taxonomy" id="4639"/>
    <lineage>
        <taxon>Eukaryota</taxon>
        <taxon>Viridiplantae</taxon>
        <taxon>Streptophyta</taxon>
        <taxon>Embryophyta</taxon>
        <taxon>Tracheophyta</taxon>
        <taxon>Spermatophyta</taxon>
        <taxon>Magnoliopsida</taxon>
        <taxon>Liliopsida</taxon>
        <taxon>Zingiberales</taxon>
        <taxon>Musaceae</taxon>
        <taxon>Ensete</taxon>
    </lineage>
</organism>
<sequence length="612" mass="66564">VTANPTTPPSLIFNAPVTAPSPAPFDRFYPFLPYLPSIRGFRIRSPLPPLAAPPPVKVIDSVIPLRPFAPLIKRSRFLDSVRIALDRSFSGGFVDLCRSPSPFSWPPTPVFEAIAAVAADFGLRDLSIITWVPPLVLLMMLCFDMILLGFRVYLWGMVDGGLLAVATMKVEQSCVENKQSAAASSSSLSEGSYGLSRMSPAVSSPRTSSPSKRFVEFQFGCLLSYCLKRISGPIRRAKGGWTPQEDETLRKAVEAYKGRSWKKIVTKPEAHGGPKDIANSDSGRSLRSSSDGSDIITRAFSGSASSMDSGLPAEPCKLEDQKNWLALSTVKDSNREALANLTVRGVNDSDTGCSMRDPLSDVWPRSDPRTELAECSNTGENDQLDDTSQPALPSESPHALDSLFYKLPQVEDGCLSAASTLLTTYDSMQQSYCSAVVTSPSGYLTPSSVTGKNPVQSVESILKSAARSFPNTPSIFRRRKRETETSHASGSSPSQSDRIKFIDSSDTAEGKIRHNSEATNSSLSKFNSSPCDRGAILYNGKSFNESPPYRLRSKRTTIIKSVEKQLDFTLEENDCNGNVIPQSLAMHSSSHSSSTIIPSIQERELTEHPIVL</sequence>
<feature type="region of interest" description="Disordered" evidence="2">
    <location>
        <begin position="472"/>
        <end position="500"/>
    </location>
</feature>
<dbReference type="Gene3D" id="1.10.10.60">
    <property type="entry name" value="Homeodomain-like"/>
    <property type="match status" value="1"/>
</dbReference>
<feature type="region of interest" description="Disordered" evidence="2">
    <location>
        <begin position="347"/>
        <end position="397"/>
    </location>
</feature>
<feature type="compositionally biased region" description="Basic and acidic residues" evidence="2">
    <location>
        <begin position="506"/>
        <end position="516"/>
    </location>
</feature>
<reference evidence="5 6" key="1">
    <citation type="journal article" date="2014" name="Agronomy (Basel)">
        <title>A Draft Genome Sequence for Ensete ventricosum, the Drought-Tolerant Tree Against Hunger.</title>
        <authorList>
            <person name="Harrison J."/>
            <person name="Moore K.A."/>
            <person name="Paszkiewicz K."/>
            <person name="Jones T."/>
            <person name="Grant M."/>
            <person name="Ambacheew D."/>
            <person name="Muzemil S."/>
            <person name="Studholme D.J."/>
        </authorList>
    </citation>
    <scope>NUCLEOTIDE SEQUENCE [LARGE SCALE GENOMIC DNA]</scope>
</reference>
<evidence type="ECO:0000256" key="3">
    <source>
        <dbReference type="SAM" id="Phobius"/>
    </source>
</evidence>
<keyword evidence="3" id="KW-0812">Transmembrane</keyword>
<dbReference type="Proteomes" id="UP000287651">
    <property type="component" value="Unassembled WGS sequence"/>
</dbReference>
<evidence type="ECO:0000313" key="6">
    <source>
        <dbReference type="Proteomes" id="UP000287651"/>
    </source>
</evidence>
<protein>
    <recommendedName>
        <fullName evidence="4">HTH myb-type domain-containing protein</fullName>
    </recommendedName>
</protein>
<dbReference type="GO" id="GO:0003677">
    <property type="term" value="F:DNA binding"/>
    <property type="evidence" value="ECO:0007669"/>
    <property type="project" value="UniProtKB-KW"/>
</dbReference>
<comment type="caution">
    <text evidence="5">The sequence shown here is derived from an EMBL/GenBank/DDBJ whole genome shotgun (WGS) entry which is preliminary data.</text>
</comment>
<feature type="domain" description="HTH myb-type" evidence="4">
    <location>
        <begin position="238"/>
        <end position="264"/>
    </location>
</feature>
<feature type="transmembrane region" description="Helical" evidence="3">
    <location>
        <begin position="131"/>
        <end position="154"/>
    </location>
</feature>
<keyword evidence="3" id="KW-0472">Membrane</keyword>
<feature type="compositionally biased region" description="Polar residues" evidence="2">
    <location>
        <begin position="486"/>
        <end position="496"/>
    </location>
</feature>
<dbReference type="InterPro" id="IPR009057">
    <property type="entry name" value="Homeodomain-like_sf"/>
</dbReference>
<feature type="compositionally biased region" description="Low complexity" evidence="2">
    <location>
        <begin position="280"/>
        <end position="294"/>
    </location>
</feature>